<dbReference type="EMBL" id="JARQBN010000008">
    <property type="protein sequence ID" value="MDT2827976.1"/>
    <property type="molecule type" value="Genomic_DNA"/>
</dbReference>
<name>A0ABU3FPU1_9ENTE</name>
<evidence type="ECO:0000256" key="3">
    <source>
        <dbReference type="SAM" id="Phobius"/>
    </source>
</evidence>
<dbReference type="InterPro" id="IPR016977">
    <property type="entry name" value="ComGF"/>
</dbReference>
<dbReference type="Pfam" id="PF07963">
    <property type="entry name" value="N_methyl"/>
    <property type="match status" value="1"/>
</dbReference>
<evidence type="ECO:0000313" key="4">
    <source>
        <dbReference type="EMBL" id="MDT2827976.1"/>
    </source>
</evidence>
<comment type="subcellular location">
    <subcellularLocation>
        <location evidence="1">Cell surface</location>
    </subcellularLocation>
</comment>
<dbReference type="NCBIfam" id="TIGR02532">
    <property type="entry name" value="IV_pilin_GFxxxE"/>
    <property type="match status" value="1"/>
</dbReference>
<evidence type="ECO:0000256" key="2">
    <source>
        <dbReference type="ARBA" id="ARBA00023287"/>
    </source>
</evidence>
<proteinExistence type="predicted"/>
<keyword evidence="3" id="KW-1133">Transmembrane helix</keyword>
<comment type="caution">
    <text evidence="4">The sequence shown here is derived from an EMBL/GenBank/DDBJ whole genome shotgun (WGS) entry which is preliminary data.</text>
</comment>
<accession>A0ABU3FPU1</accession>
<feature type="transmembrane region" description="Helical" evidence="3">
    <location>
        <begin position="6"/>
        <end position="26"/>
    </location>
</feature>
<evidence type="ECO:0000256" key="1">
    <source>
        <dbReference type="ARBA" id="ARBA00004241"/>
    </source>
</evidence>
<dbReference type="RefSeq" id="WP_311818917.1">
    <property type="nucleotide sequence ID" value="NZ_JARQBN010000008.1"/>
</dbReference>
<dbReference type="Proteomes" id="UP001265301">
    <property type="component" value="Unassembled WGS sequence"/>
</dbReference>
<evidence type="ECO:0000313" key="5">
    <source>
        <dbReference type="Proteomes" id="UP001265301"/>
    </source>
</evidence>
<reference evidence="4 5" key="1">
    <citation type="submission" date="2023-03" db="EMBL/GenBank/DDBJ databases">
        <authorList>
            <person name="Shen W."/>
            <person name="Cai J."/>
        </authorList>
    </citation>
    <scope>NUCLEOTIDE SEQUENCE [LARGE SCALE GENOMIC DNA]</scope>
    <source>
        <strain evidence="4 5">B101</strain>
    </source>
</reference>
<dbReference type="InterPro" id="IPR012902">
    <property type="entry name" value="N_methyl_site"/>
</dbReference>
<keyword evidence="2" id="KW-0178">Competence</keyword>
<gene>
    <name evidence="4" type="primary">comGF</name>
    <name evidence="4" type="ORF">P7H59_05825</name>
</gene>
<organism evidence="4 5">
    <name type="scientific">Enterococcus viikkiensis</name>
    <dbReference type="NCBI Taxonomy" id="930854"/>
    <lineage>
        <taxon>Bacteria</taxon>
        <taxon>Bacillati</taxon>
        <taxon>Bacillota</taxon>
        <taxon>Bacilli</taxon>
        <taxon>Lactobacillales</taxon>
        <taxon>Enterococcaceae</taxon>
        <taxon>Enterococcus</taxon>
    </lineage>
</organism>
<keyword evidence="3" id="KW-0812">Transmembrane</keyword>
<protein>
    <submittedName>
        <fullName evidence="4">Competence type IV pilus minor pilin ComGF</fullName>
    </submittedName>
</protein>
<keyword evidence="5" id="KW-1185">Reference proteome</keyword>
<keyword evidence="3" id="KW-0472">Membrane</keyword>
<sequence>MSKNSGFTLLECLVALLMLSGVLLLFSGLIQHAHKMEQALSGYHQLEWEIFLLQLDNEMENVNYKQSSRYEIVGETESEGRIVPVVIYTVNKKIIKHQSGGYQPLLTGVKEFVCQENNQGVDFRITFTDGKQKSGTWIYQ</sequence>
<dbReference type="Pfam" id="PF15980">
    <property type="entry name" value="ComGF"/>
    <property type="match status" value="1"/>
</dbReference>
<dbReference type="NCBIfam" id="NF041002">
    <property type="entry name" value="pilin_ComGF"/>
    <property type="match status" value="1"/>
</dbReference>